<evidence type="ECO:0000313" key="3">
    <source>
        <dbReference type="Proteomes" id="UP000004728"/>
    </source>
</evidence>
<accession>F1ZD86</accession>
<protein>
    <submittedName>
        <fullName evidence="2">Uncharacterized protein</fullName>
    </submittedName>
</protein>
<gene>
    <name evidence="2" type="ORF">Y88_3629</name>
</gene>
<dbReference type="EMBL" id="AEWJ01000065">
    <property type="protein sequence ID" value="EGD57320.1"/>
    <property type="molecule type" value="Genomic_DNA"/>
</dbReference>
<organism evidence="2 3">
    <name type="scientific">Novosphingobium nitrogenifigens DSM 19370</name>
    <dbReference type="NCBI Taxonomy" id="983920"/>
    <lineage>
        <taxon>Bacteria</taxon>
        <taxon>Pseudomonadati</taxon>
        <taxon>Pseudomonadota</taxon>
        <taxon>Alphaproteobacteria</taxon>
        <taxon>Sphingomonadales</taxon>
        <taxon>Sphingomonadaceae</taxon>
        <taxon>Novosphingobium</taxon>
    </lineage>
</organism>
<feature type="region of interest" description="Disordered" evidence="1">
    <location>
        <begin position="1"/>
        <end position="41"/>
    </location>
</feature>
<dbReference type="Proteomes" id="UP000004728">
    <property type="component" value="Unassembled WGS sequence"/>
</dbReference>
<comment type="caution">
    <text evidence="2">The sequence shown here is derived from an EMBL/GenBank/DDBJ whole genome shotgun (WGS) entry which is preliminary data.</text>
</comment>
<dbReference type="AlphaFoldDB" id="F1ZD86"/>
<dbReference type="InParanoid" id="F1ZD86"/>
<feature type="compositionally biased region" description="Basic residues" evidence="1">
    <location>
        <begin position="1"/>
        <end position="16"/>
    </location>
</feature>
<dbReference type="HOGENOM" id="CLU_3273565_0_0_5"/>
<keyword evidence="3" id="KW-1185">Reference proteome</keyword>
<name>F1ZD86_9SPHN</name>
<sequence>MHRKAPNPKRARRKPRFAPLHGPGDLPEDITPCAGAAPEGS</sequence>
<reference evidence="2 3" key="1">
    <citation type="journal article" date="2012" name="J. Bacteriol.">
        <title>Draft Genome Sequence of Novosphingobium nitrogenifigens Y88T.</title>
        <authorList>
            <person name="Strabala T.J."/>
            <person name="Macdonald L."/>
            <person name="Liu V."/>
            <person name="Smit A.M."/>
        </authorList>
    </citation>
    <scope>NUCLEOTIDE SEQUENCE [LARGE SCALE GENOMIC DNA]</scope>
    <source>
        <strain evidence="2 3">DSM 19370</strain>
    </source>
</reference>
<proteinExistence type="predicted"/>
<evidence type="ECO:0000313" key="2">
    <source>
        <dbReference type="EMBL" id="EGD57320.1"/>
    </source>
</evidence>
<evidence type="ECO:0000256" key="1">
    <source>
        <dbReference type="SAM" id="MobiDB-lite"/>
    </source>
</evidence>